<protein>
    <recommendedName>
        <fullName evidence="3">DUF2892 domain-containing protein</fullName>
    </recommendedName>
</protein>
<dbReference type="HOGENOM" id="CLU_126527_0_0_6"/>
<reference evidence="1 2" key="1">
    <citation type="submission" date="2011-10" db="EMBL/GenBank/DDBJ databases">
        <title>Complete sequence of chromosome of Pseudomonas stutzeri RCH2.</title>
        <authorList>
            <consortium name="US DOE Joint Genome Institute"/>
            <person name="Lucas S."/>
            <person name="Han J."/>
            <person name="Lapidus A."/>
            <person name="Cheng J.-F."/>
            <person name="Goodwin L."/>
            <person name="Pitluck S."/>
            <person name="Peters L."/>
            <person name="Ovchinnikova G."/>
            <person name="Zeytun A."/>
            <person name="Lu M."/>
            <person name="Detter J.C."/>
            <person name="Han C."/>
            <person name="Tapia R."/>
            <person name="Land M."/>
            <person name="Hauser L."/>
            <person name="Kyrpides N."/>
            <person name="Ivanova N."/>
            <person name="Pagani I."/>
            <person name="Chakraborty R."/>
            <person name="Arkin A."/>
            <person name="Dehal P."/>
            <person name="Wall J."/>
            <person name="Hazen T."/>
            <person name="Woyke T."/>
        </authorList>
    </citation>
    <scope>NUCLEOTIDE SEQUENCE [LARGE SCALE GENOMIC DNA]</scope>
    <source>
        <strain evidence="1 2">RCH2</strain>
    </source>
</reference>
<evidence type="ECO:0000313" key="2">
    <source>
        <dbReference type="Proteomes" id="UP000010820"/>
    </source>
</evidence>
<evidence type="ECO:0000313" key="1">
    <source>
        <dbReference type="EMBL" id="AGA86010.1"/>
    </source>
</evidence>
<dbReference type="Proteomes" id="UP000010820">
    <property type="component" value="Chromosome"/>
</dbReference>
<dbReference type="eggNOG" id="ENOG5031H39">
    <property type="taxonomic scope" value="Bacteria"/>
</dbReference>
<dbReference type="Gene3D" id="6.10.140.1340">
    <property type="match status" value="1"/>
</dbReference>
<dbReference type="RefSeq" id="WP_015276320.1">
    <property type="nucleotide sequence ID" value="NC_019936.1"/>
</dbReference>
<name>L0GKW2_STUST</name>
<dbReference type="KEGG" id="psh:Psest_1456"/>
<dbReference type="EMBL" id="CP003071">
    <property type="protein sequence ID" value="AGA86010.1"/>
    <property type="molecule type" value="Genomic_DNA"/>
</dbReference>
<dbReference type="PATRIC" id="fig|644801.3.peg.1415"/>
<gene>
    <name evidence="1" type="ORF">Psest_1456</name>
</gene>
<dbReference type="AlphaFoldDB" id="L0GKW2"/>
<accession>L0GKW2</accession>
<dbReference type="STRING" id="644801.Psest_1456"/>
<evidence type="ECO:0008006" key="3">
    <source>
        <dbReference type="Google" id="ProtNLM"/>
    </source>
</evidence>
<proteinExistence type="predicted"/>
<sequence>MALPSTVNRVPAHTAEHVNQQIRRRTERSVEYYRQHPQQIGRRLRELDREWDIERTLEANAATLVVAGAVLGLTVDRKFLGIPLVVGGFLLQHALQGWCPPLPVFRRLGLRTAAEIQDERSALEAIRSHS</sequence>
<organism evidence="1 2">
    <name type="scientific">Stutzerimonas stutzeri RCH2</name>
    <dbReference type="NCBI Taxonomy" id="644801"/>
    <lineage>
        <taxon>Bacteria</taxon>
        <taxon>Pseudomonadati</taxon>
        <taxon>Pseudomonadota</taxon>
        <taxon>Gammaproteobacteria</taxon>
        <taxon>Pseudomonadales</taxon>
        <taxon>Pseudomonadaceae</taxon>
        <taxon>Stutzerimonas</taxon>
    </lineage>
</organism>